<dbReference type="NCBIfam" id="TIGR01169">
    <property type="entry name" value="rplA_bact"/>
    <property type="match status" value="1"/>
</dbReference>
<keyword evidence="6 8" id="KW-0689">Ribosomal protein</keyword>
<dbReference type="InterPro" id="IPR002143">
    <property type="entry name" value="Ribosomal_uL1"/>
</dbReference>
<comment type="caution">
    <text evidence="9">The sequence shown here is derived from an EMBL/GenBank/DDBJ whole genome shotgun (WGS) entry which is preliminary data.</text>
</comment>
<dbReference type="GO" id="GO:0006417">
    <property type="term" value="P:regulation of translation"/>
    <property type="evidence" value="ECO:0007669"/>
    <property type="project" value="UniProtKB-KW"/>
</dbReference>
<dbReference type="PROSITE" id="PS01199">
    <property type="entry name" value="RIBOSOMAL_L1"/>
    <property type="match status" value="1"/>
</dbReference>
<protein>
    <recommendedName>
        <fullName evidence="8">Ribosomal protein</fullName>
    </recommendedName>
</protein>
<dbReference type="InterPro" id="IPR023673">
    <property type="entry name" value="Ribosomal_uL1_CS"/>
</dbReference>
<dbReference type="Gene3D" id="3.40.50.790">
    <property type="match status" value="1"/>
</dbReference>
<evidence type="ECO:0000256" key="6">
    <source>
        <dbReference type="ARBA" id="ARBA00022980"/>
    </source>
</evidence>
<dbReference type="AlphaFoldDB" id="A0A847EU96"/>
<keyword evidence="4" id="KW-0810">Translation regulation</keyword>
<keyword evidence="3" id="KW-0699">rRNA-binding</keyword>
<dbReference type="GO" id="GO:0003735">
    <property type="term" value="F:structural constituent of ribosome"/>
    <property type="evidence" value="ECO:0007669"/>
    <property type="project" value="InterPro"/>
</dbReference>
<evidence type="ECO:0000256" key="8">
    <source>
        <dbReference type="RuleBase" id="RU000659"/>
    </source>
</evidence>
<evidence type="ECO:0000256" key="1">
    <source>
        <dbReference type="ARBA" id="ARBA00010531"/>
    </source>
</evidence>
<sequence length="229" mass="25112">MKRGKKYIKVSKDLDRNKSYSLQEGIKEVKKTSYSKFVGSLEVHFDIVIPKDRDPKSIKGALSLPYSSDVKSVVIAAFVSPDKEKEAKEAGADFVGLESLIKDVKENKITFDVAIATPSVMAKIAVLGKELGPKGLMPNPKNGTVTDDVKSAISEYKKGKQTFACDMSGVIHIKAGKLDMDDEKLVENVHATVSSVEEVLGKPYNQSIERIHIASTMGPSYKIDYKKAE</sequence>
<dbReference type="FunFam" id="3.40.50.790:FF:000001">
    <property type="entry name" value="50S ribosomal protein L1"/>
    <property type="match status" value="1"/>
</dbReference>
<dbReference type="PIRSF" id="PIRSF002155">
    <property type="entry name" value="Ribosomal_L1"/>
    <property type="match status" value="1"/>
</dbReference>
<dbReference type="Proteomes" id="UP000554004">
    <property type="component" value="Unassembled WGS sequence"/>
</dbReference>
<dbReference type="GO" id="GO:0015934">
    <property type="term" value="C:large ribosomal subunit"/>
    <property type="evidence" value="ECO:0007669"/>
    <property type="project" value="InterPro"/>
</dbReference>
<dbReference type="Gene3D" id="3.30.190.20">
    <property type="match status" value="1"/>
</dbReference>
<comment type="similarity">
    <text evidence="1 8">Belongs to the universal ribosomal protein uL1 family.</text>
</comment>
<evidence type="ECO:0000256" key="3">
    <source>
        <dbReference type="ARBA" id="ARBA00022730"/>
    </source>
</evidence>
<dbReference type="EMBL" id="JAAZAL010000121">
    <property type="protein sequence ID" value="NLE31305.1"/>
    <property type="molecule type" value="Genomic_DNA"/>
</dbReference>
<dbReference type="SUPFAM" id="SSF56808">
    <property type="entry name" value="Ribosomal protein L1"/>
    <property type="match status" value="1"/>
</dbReference>
<evidence type="ECO:0000256" key="7">
    <source>
        <dbReference type="ARBA" id="ARBA00023274"/>
    </source>
</evidence>
<accession>A0A847EU96</accession>
<dbReference type="InterPro" id="IPR016095">
    <property type="entry name" value="Ribosomal_uL1_3-a/b-sand"/>
</dbReference>
<evidence type="ECO:0000313" key="9">
    <source>
        <dbReference type="EMBL" id="NLE31305.1"/>
    </source>
</evidence>
<keyword evidence="7 8" id="KW-0687">Ribonucleoprotein</keyword>
<dbReference type="PANTHER" id="PTHR36427">
    <property type="entry name" value="54S RIBOSOMAL PROTEIN L1, MITOCHONDRIAL"/>
    <property type="match status" value="1"/>
</dbReference>
<dbReference type="Pfam" id="PF00687">
    <property type="entry name" value="Ribosomal_L1"/>
    <property type="match status" value="1"/>
</dbReference>
<dbReference type="GO" id="GO:0006412">
    <property type="term" value="P:translation"/>
    <property type="evidence" value="ECO:0007669"/>
    <property type="project" value="InterPro"/>
</dbReference>
<name>A0A847EU96_9BACT</name>
<keyword evidence="5" id="KW-0694">RNA-binding</keyword>
<reference evidence="9 10" key="1">
    <citation type="journal article" date="2020" name="Biotechnol. Biofuels">
        <title>New insights from the biogas microbiome by comprehensive genome-resolved metagenomics of nearly 1600 species originating from multiple anaerobic digesters.</title>
        <authorList>
            <person name="Campanaro S."/>
            <person name="Treu L."/>
            <person name="Rodriguez-R L.M."/>
            <person name="Kovalovszki A."/>
            <person name="Ziels R.M."/>
            <person name="Maus I."/>
            <person name="Zhu X."/>
            <person name="Kougias P.G."/>
            <person name="Basile A."/>
            <person name="Luo G."/>
            <person name="Schluter A."/>
            <person name="Konstantinidis K.T."/>
            <person name="Angelidaki I."/>
        </authorList>
    </citation>
    <scope>NUCLEOTIDE SEQUENCE [LARGE SCALE GENOMIC DNA]</scope>
    <source>
        <strain evidence="9">AS06rmzACSIP_421</strain>
    </source>
</reference>
<dbReference type="InterPro" id="IPR028364">
    <property type="entry name" value="Ribosomal_uL1/biogenesis"/>
</dbReference>
<gene>
    <name evidence="9" type="primary">rplA</name>
    <name evidence="9" type="ORF">GX618_03480</name>
</gene>
<evidence type="ECO:0000256" key="4">
    <source>
        <dbReference type="ARBA" id="ARBA00022845"/>
    </source>
</evidence>
<organism evidence="9 10">
    <name type="scientific">Candidatus Dojkabacteria bacterium</name>
    <dbReference type="NCBI Taxonomy" id="2099670"/>
    <lineage>
        <taxon>Bacteria</taxon>
        <taxon>Candidatus Dojkabacteria</taxon>
    </lineage>
</organism>
<dbReference type="GO" id="GO:0019843">
    <property type="term" value="F:rRNA binding"/>
    <property type="evidence" value="ECO:0007669"/>
    <property type="project" value="UniProtKB-KW"/>
</dbReference>
<dbReference type="InterPro" id="IPR023674">
    <property type="entry name" value="Ribosomal_uL1-like"/>
</dbReference>
<proteinExistence type="inferred from homology"/>
<keyword evidence="2" id="KW-0678">Repressor</keyword>
<dbReference type="PANTHER" id="PTHR36427:SF3">
    <property type="entry name" value="LARGE RIBOSOMAL SUBUNIT PROTEIN UL1M"/>
    <property type="match status" value="1"/>
</dbReference>
<dbReference type="InterPro" id="IPR005878">
    <property type="entry name" value="Ribosom_uL1_bac-type"/>
</dbReference>
<evidence type="ECO:0000313" key="10">
    <source>
        <dbReference type="Proteomes" id="UP000554004"/>
    </source>
</evidence>
<evidence type="ECO:0000256" key="2">
    <source>
        <dbReference type="ARBA" id="ARBA00022491"/>
    </source>
</evidence>
<evidence type="ECO:0000256" key="5">
    <source>
        <dbReference type="ARBA" id="ARBA00022884"/>
    </source>
</evidence>
<dbReference type="CDD" id="cd00403">
    <property type="entry name" value="Ribosomal_L1"/>
    <property type="match status" value="1"/>
</dbReference>